<evidence type="ECO:0000259" key="1">
    <source>
        <dbReference type="PROSITE" id="PS51819"/>
    </source>
</evidence>
<dbReference type="InterPro" id="IPR029068">
    <property type="entry name" value="Glyas_Bleomycin-R_OHBP_Dase"/>
</dbReference>
<feature type="domain" description="VOC" evidence="1">
    <location>
        <begin position="1"/>
        <end position="130"/>
    </location>
</feature>
<dbReference type="EMBL" id="LR743507">
    <property type="protein sequence ID" value="CAA2105214.1"/>
    <property type="molecule type" value="Genomic_DNA"/>
</dbReference>
<protein>
    <recommendedName>
        <fullName evidence="1">VOC domain-containing protein</fullName>
    </recommendedName>
</protein>
<dbReference type="SUPFAM" id="SSF54593">
    <property type="entry name" value="Glyoxalase/Bleomycin resistance protein/Dihydroxybiphenyl dioxygenase"/>
    <property type="match status" value="1"/>
</dbReference>
<evidence type="ECO:0000313" key="2">
    <source>
        <dbReference type="EMBL" id="CAA2105214.1"/>
    </source>
</evidence>
<name>A0A679JBD8_VARPD</name>
<sequence>MFGRIGYRVRDLPTARRFDEAAAAALGLQVIDNSETSFLVIRSTEARLPFVWIGTEQPAFWSARHQVSASPIHVAFAAKSRAEVDAFHKAVLAAGGTDNGKPGPRGPAAAHCYTAFAPDPDGNNIEAGVREAPAA</sequence>
<dbReference type="Gene3D" id="3.10.180.10">
    <property type="entry name" value="2,3-Dihydroxybiphenyl 1,2-Dioxygenase, domain 1"/>
    <property type="match status" value="1"/>
</dbReference>
<dbReference type="InterPro" id="IPR037523">
    <property type="entry name" value="VOC_core"/>
</dbReference>
<dbReference type="PROSITE" id="PS51819">
    <property type="entry name" value="VOC"/>
    <property type="match status" value="1"/>
</dbReference>
<dbReference type="InterPro" id="IPR004360">
    <property type="entry name" value="Glyas_Fos-R_dOase_dom"/>
</dbReference>
<dbReference type="AlphaFoldDB" id="A0A679JBD8"/>
<reference evidence="2" key="1">
    <citation type="submission" date="2019-12" db="EMBL/GenBank/DDBJ databases">
        <authorList>
            <person name="Cremers G."/>
        </authorList>
    </citation>
    <scope>NUCLEOTIDE SEQUENCE</scope>
    <source>
        <strain evidence="2">Vvax</strain>
    </source>
</reference>
<dbReference type="PANTHER" id="PTHR35006">
    <property type="entry name" value="GLYOXALASE FAMILY PROTEIN (AFU_ORTHOLOGUE AFUA_5G14830)"/>
    <property type="match status" value="1"/>
</dbReference>
<dbReference type="Pfam" id="PF00903">
    <property type="entry name" value="Glyoxalase"/>
    <property type="match status" value="1"/>
</dbReference>
<accession>A0A679JBD8</accession>
<gene>
    <name evidence="2" type="ORF">VVAX_03143</name>
</gene>
<proteinExistence type="predicted"/>
<dbReference type="PANTHER" id="PTHR35006:SF2">
    <property type="entry name" value="GLYOXALASE FAMILY PROTEIN (AFU_ORTHOLOGUE AFUA_5G14830)"/>
    <property type="match status" value="1"/>
</dbReference>
<organism evidence="2">
    <name type="scientific">Variovorax paradoxus</name>
    <dbReference type="NCBI Taxonomy" id="34073"/>
    <lineage>
        <taxon>Bacteria</taxon>
        <taxon>Pseudomonadati</taxon>
        <taxon>Pseudomonadota</taxon>
        <taxon>Betaproteobacteria</taxon>
        <taxon>Burkholderiales</taxon>
        <taxon>Comamonadaceae</taxon>
        <taxon>Variovorax</taxon>
    </lineage>
</organism>
<dbReference type="RefSeq" id="WP_339090737.1">
    <property type="nucleotide sequence ID" value="NZ_LR743507.1"/>
</dbReference>